<keyword evidence="3" id="KW-1185">Reference proteome</keyword>
<evidence type="ECO:0000256" key="1">
    <source>
        <dbReference type="SAM" id="Phobius"/>
    </source>
</evidence>
<dbReference type="PANTHER" id="PTHR38442">
    <property type="entry name" value="INNER MEMBRANE PROTEIN-RELATED"/>
    <property type="match status" value="1"/>
</dbReference>
<dbReference type="InterPro" id="IPR007383">
    <property type="entry name" value="DUF445"/>
</dbReference>
<comment type="caution">
    <text evidence="2">The sequence shown here is derived from an EMBL/GenBank/DDBJ whole genome shotgun (WGS) entry which is preliminary data.</text>
</comment>
<evidence type="ECO:0000313" key="3">
    <source>
        <dbReference type="Proteomes" id="UP000324324"/>
    </source>
</evidence>
<dbReference type="GO" id="GO:0005886">
    <property type="term" value="C:plasma membrane"/>
    <property type="evidence" value="ECO:0007669"/>
    <property type="project" value="TreeGrafter"/>
</dbReference>
<gene>
    <name evidence="2" type="ORF">F1599_02410</name>
</gene>
<organism evidence="2 3">
    <name type="scientific">Cupriavidus cauae</name>
    <dbReference type="NCBI Taxonomy" id="2608999"/>
    <lineage>
        <taxon>Bacteria</taxon>
        <taxon>Pseudomonadati</taxon>
        <taxon>Pseudomonadota</taxon>
        <taxon>Betaproteobacteria</taxon>
        <taxon>Burkholderiales</taxon>
        <taxon>Burkholderiaceae</taxon>
        <taxon>Cupriavidus</taxon>
    </lineage>
</organism>
<keyword evidence="1" id="KW-0812">Transmembrane</keyword>
<accession>A0A5M8B5M3</accession>
<name>A0A5M8B5M3_9BURK</name>
<dbReference type="RefSeq" id="WP_150082131.1">
    <property type="nucleotide sequence ID" value="NZ_VWRN01000010.1"/>
</dbReference>
<proteinExistence type="predicted"/>
<dbReference type="EMBL" id="VWRN01000010">
    <property type="protein sequence ID" value="KAA6131148.1"/>
    <property type="molecule type" value="Genomic_DNA"/>
</dbReference>
<dbReference type="Proteomes" id="UP000324324">
    <property type="component" value="Unassembled WGS sequence"/>
</dbReference>
<keyword evidence="1" id="KW-0472">Membrane</keyword>
<dbReference type="PANTHER" id="PTHR38442:SF1">
    <property type="entry name" value="INNER MEMBRANE PROTEIN"/>
    <property type="match status" value="1"/>
</dbReference>
<dbReference type="AlphaFoldDB" id="A0A5M8B5M3"/>
<evidence type="ECO:0000313" key="2">
    <source>
        <dbReference type="EMBL" id="KAA6131148.1"/>
    </source>
</evidence>
<protein>
    <submittedName>
        <fullName evidence="2">DUF445 domain-containing protein</fullName>
    </submittedName>
</protein>
<keyword evidence="1" id="KW-1133">Transmembrane helix</keyword>
<sequence>MQQERIAGKEAELRRMQRVALACVGAAAAVFVATLFLPPTFWVRLVRAGAEAAMVGGLADWFAVVALFRRPLGLPIPHTAIIPKNKNRIADNLAVFVRDKFLNPEVLTDLIRRSDPAQRLAVWFSEPPNAHRIGQHAANLMSVLLDLVDDRRIQAFLNDAARTVIGRIDFSPALASVLEMLTRGGSHQQLLDAVLRHAIALLKRPETQQLIAQRVVNWLRSEHKWKQIVLPTEWLGDKAAEAARTNVIDFLDEVARMPAHELRAAFDKALEALIARLKTDEAFLRRGEELKDFVLRNPELADYAASVWASLREWLSNDLQASSPQLQQQVERVGLWFGRKLSGDEELRRSINDHAESFAATAAPRFADFLTSHISDTVRNWDATDMSRQIELSIGPDLQYIRISGTAVGCCIGILLFLVSHLGEIF</sequence>
<feature type="transmembrane region" description="Helical" evidence="1">
    <location>
        <begin position="20"/>
        <end position="42"/>
    </location>
</feature>
<feature type="transmembrane region" description="Helical" evidence="1">
    <location>
        <begin position="400"/>
        <end position="423"/>
    </location>
</feature>
<dbReference type="Pfam" id="PF04286">
    <property type="entry name" value="DUF445"/>
    <property type="match status" value="1"/>
</dbReference>
<reference evidence="2 3" key="1">
    <citation type="submission" date="2019-09" db="EMBL/GenBank/DDBJ databases">
        <title>Isolation of a novel species in the genus Cupriavidus from patients with sepsis using whole genome sequencing.</title>
        <authorList>
            <person name="Kweon O.J."/>
            <person name="Lee M.-K."/>
        </authorList>
    </citation>
    <scope>NUCLEOTIDE SEQUENCE [LARGE SCALE GENOMIC DNA]</scope>
    <source>
        <strain evidence="2 3">MKL-01</strain>
    </source>
</reference>